<dbReference type="PRINTS" id="PR00719">
    <property type="entry name" value="LMWPTPASE"/>
</dbReference>
<proteinExistence type="inferred from homology"/>
<dbReference type="SMART" id="SM00226">
    <property type="entry name" value="LMWPc"/>
    <property type="match status" value="1"/>
</dbReference>
<reference evidence="5 6" key="1">
    <citation type="submission" date="2018-06" db="EMBL/GenBank/DDBJ databases">
        <title>Comparative genomics of Brasilonema spp. strains.</title>
        <authorList>
            <person name="Alvarenga D.O."/>
            <person name="Fiore M.F."/>
            <person name="Varani A.M."/>
        </authorList>
    </citation>
    <scope>NUCLEOTIDE SEQUENCE [LARGE SCALE GENOMIC DNA]</scope>
    <source>
        <strain evidence="5 6">UFV-OR1</strain>
    </source>
</reference>
<evidence type="ECO:0000313" key="5">
    <source>
        <dbReference type="EMBL" id="NMF67301.1"/>
    </source>
</evidence>
<dbReference type="Pfam" id="PF01300">
    <property type="entry name" value="Sua5_yciO_yrdC"/>
    <property type="match status" value="1"/>
</dbReference>
<dbReference type="Pfam" id="PF01451">
    <property type="entry name" value="LMWPc"/>
    <property type="match status" value="1"/>
</dbReference>
<name>A0ABX1MJS6_9CYAN</name>
<dbReference type="EMBL" id="QMEC01000257">
    <property type="protein sequence ID" value="NMF67301.1"/>
    <property type="molecule type" value="Genomic_DNA"/>
</dbReference>
<dbReference type="Gene3D" id="3.90.870.10">
    <property type="entry name" value="DHBP synthase"/>
    <property type="match status" value="1"/>
</dbReference>
<evidence type="ECO:0000256" key="3">
    <source>
        <dbReference type="ARBA" id="ARBA00022912"/>
    </source>
</evidence>
<protein>
    <submittedName>
        <fullName evidence="5">Translation factor</fullName>
    </submittedName>
</protein>
<dbReference type="Gene3D" id="3.40.50.2300">
    <property type="match status" value="1"/>
</dbReference>
<dbReference type="InterPro" id="IPR023485">
    <property type="entry name" value="Ptyr_pPase"/>
</dbReference>
<comment type="similarity">
    <text evidence="1">Belongs to the low molecular weight phosphotyrosine protein phosphatase family.</text>
</comment>
<dbReference type="SUPFAM" id="SSF52788">
    <property type="entry name" value="Phosphotyrosine protein phosphatases I"/>
    <property type="match status" value="1"/>
</dbReference>
<dbReference type="InterPro" id="IPR006070">
    <property type="entry name" value="Sua5-like_dom"/>
</dbReference>
<evidence type="ECO:0000313" key="6">
    <source>
        <dbReference type="Proteomes" id="UP000762253"/>
    </source>
</evidence>
<dbReference type="CDD" id="cd16344">
    <property type="entry name" value="LMWPAP"/>
    <property type="match status" value="1"/>
</dbReference>
<dbReference type="PANTHER" id="PTHR11717">
    <property type="entry name" value="LOW MOLECULAR WEIGHT PROTEIN TYROSINE PHOSPHATASE"/>
    <property type="match status" value="1"/>
</dbReference>
<dbReference type="PANTHER" id="PTHR11717:SF31">
    <property type="entry name" value="LOW MOLECULAR WEIGHT PROTEIN-TYROSINE-PHOSPHATASE ETP-RELATED"/>
    <property type="match status" value="1"/>
</dbReference>
<evidence type="ECO:0000256" key="1">
    <source>
        <dbReference type="ARBA" id="ARBA00011063"/>
    </source>
</evidence>
<dbReference type="InterPro" id="IPR017867">
    <property type="entry name" value="Tyr_phospatase_low_mol_wt"/>
</dbReference>
<dbReference type="InterPro" id="IPR036196">
    <property type="entry name" value="Ptyr_pPase_sf"/>
</dbReference>
<organism evidence="5 6">
    <name type="scientific">Brasilonema octagenarum UFV-OR1</name>
    <dbReference type="NCBI Taxonomy" id="417115"/>
    <lineage>
        <taxon>Bacteria</taxon>
        <taxon>Bacillati</taxon>
        <taxon>Cyanobacteriota</taxon>
        <taxon>Cyanophyceae</taxon>
        <taxon>Nostocales</taxon>
        <taxon>Scytonemataceae</taxon>
        <taxon>Brasilonema</taxon>
        <taxon>Octagenarum group</taxon>
    </lineage>
</organism>
<dbReference type="InterPro" id="IPR017945">
    <property type="entry name" value="DHBP_synth_RibB-like_a/b_dom"/>
</dbReference>
<feature type="domain" description="YrdC-like" evidence="4">
    <location>
        <begin position="48"/>
        <end position="239"/>
    </location>
</feature>
<dbReference type="InterPro" id="IPR050438">
    <property type="entry name" value="LMW_PTPase"/>
</dbReference>
<keyword evidence="2" id="KW-0378">Hydrolase</keyword>
<accession>A0ABX1MJS6</accession>
<keyword evidence="6" id="KW-1185">Reference proteome</keyword>
<gene>
    <name evidence="5" type="ORF">DP115_33045</name>
</gene>
<dbReference type="Proteomes" id="UP000762253">
    <property type="component" value="Unassembled WGS sequence"/>
</dbReference>
<keyword evidence="3" id="KW-0904">Protein phosphatase</keyword>
<comment type="caution">
    <text evidence="5">The sequence shown here is derived from an EMBL/GenBank/DDBJ whole genome shotgun (WGS) entry which is preliminary data.</text>
</comment>
<evidence type="ECO:0000256" key="2">
    <source>
        <dbReference type="ARBA" id="ARBA00022801"/>
    </source>
</evidence>
<evidence type="ECO:0000259" key="4">
    <source>
        <dbReference type="PROSITE" id="PS51163"/>
    </source>
</evidence>
<dbReference type="PROSITE" id="PS51163">
    <property type="entry name" value="YRDC"/>
    <property type="match status" value="1"/>
</dbReference>
<dbReference type="SUPFAM" id="SSF55821">
    <property type="entry name" value="YrdC/RibB"/>
    <property type="match status" value="1"/>
</dbReference>
<sequence>MGKRSAVPVCFDCASWGVSPETNSRSTTRSKCGRMPEILDLRRADDPRDVIHRACEELSQGRLVVLPTETFYTVVGSALQPEAAKGVRTFGETTLVVKGLDETRDYLSTLPASARKLASRCWPGPLVLSFGTDLLTGLWNRLPTPTQSALTTGDNGVGVRTPAHAVWHEIQRLLPTPLVALADTATATGWRTATEAVGAVNDLAALIIDDGPSRYGETTTDVRFHDNVGNWSVRSPGVVSDRNLQRLASEIVLFVCTGNTCRSPMAEVLFRRALSTRLGCTEDDLVDRGYIVLSAGLSAAVGAPASREGVELLAEEQIDLRGHESQPLTERLLNQADQIYTMTRSHRQAILAERPDLTERVQLLSPEKSDVSDPIGAGRDAYQSCKQEIQRYVEALANRIVPESKPKP</sequence>